<dbReference type="WBParaSite" id="TREG1_93250.1">
    <property type="protein sequence ID" value="TREG1_93250.1"/>
    <property type="gene ID" value="TREG1_93250"/>
</dbReference>
<feature type="signal peptide" evidence="1">
    <location>
        <begin position="1"/>
        <end position="24"/>
    </location>
</feature>
<sequence length="114" mass="13076">MVSQRTKLNLILLITLFIVNIEDGESGEYMFDFTLDDTGTITVDFYGAQFSLYNNYTVSVSSTGCNWIVDLGKPTNEEIKNMGGTRLCSLDCKSWHVYPYARVRPDRILFNKER</sequence>
<dbReference type="AlphaFoldDB" id="A0AA85KCN1"/>
<evidence type="ECO:0000313" key="2">
    <source>
        <dbReference type="Proteomes" id="UP000050795"/>
    </source>
</evidence>
<feature type="chain" id="PRO_5041705264" description="S-protein homolog" evidence="1">
    <location>
        <begin position="25"/>
        <end position="114"/>
    </location>
</feature>
<keyword evidence="1" id="KW-0732">Signal</keyword>
<accession>A0AA85KCN1</accession>
<proteinExistence type="predicted"/>
<organism evidence="2 3">
    <name type="scientific">Trichobilharzia regenti</name>
    <name type="common">Nasal bird schistosome</name>
    <dbReference type="NCBI Taxonomy" id="157069"/>
    <lineage>
        <taxon>Eukaryota</taxon>
        <taxon>Metazoa</taxon>
        <taxon>Spiralia</taxon>
        <taxon>Lophotrochozoa</taxon>
        <taxon>Platyhelminthes</taxon>
        <taxon>Trematoda</taxon>
        <taxon>Digenea</taxon>
        <taxon>Strigeidida</taxon>
        <taxon>Schistosomatoidea</taxon>
        <taxon>Schistosomatidae</taxon>
        <taxon>Trichobilharzia</taxon>
    </lineage>
</organism>
<evidence type="ECO:0000256" key="1">
    <source>
        <dbReference type="SAM" id="SignalP"/>
    </source>
</evidence>
<name>A0AA85KCN1_TRIRE</name>
<protein>
    <recommendedName>
        <fullName evidence="4">S-protein homolog</fullName>
    </recommendedName>
</protein>
<reference evidence="2" key="1">
    <citation type="submission" date="2022-06" db="EMBL/GenBank/DDBJ databases">
        <authorList>
            <person name="Berger JAMES D."/>
            <person name="Berger JAMES D."/>
        </authorList>
    </citation>
    <scope>NUCLEOTIDE SEQUENCE [LARGE SCALE GENOMIC DNA]</scope>
</reference>
<evidence type="ECO:0008006" key="4">
    <source>
        <dbReference type="Google" id="ProtNLM"/>
    </source>
</evidence>
<keyword evidence="2" id="KW-1185">Reference proteome</keyword>
<evidence type="ECO:0000313" key="3">
    <source>
        <dbReference type="WBParaSite" id="TREG1_93250.1"/>
    </source>
</evidence>
<reference evidence="3" key="2">
    <citation type="submission" date="2023-11" db="UniProtKB">
        <authorList>
            <consortium name="WormBaseParasite"/>
        </authorList>
    </citation>
    <scope>IDENTIFICATION</scope>
</reference>
<dbReference type="Proteomes" id="UP000050795">
    <property type="component" value="Unassembled WGS sequence"/>
</dbReference>